<dbReference type="AlphaFoldDB" id="A0A0F9K1K2"/>
<protein>
    <recommendedName>
        <fullName evidence="2">Terminase large subunit</fullName>
    </recommendedName>
</protein>
<gene>
    <name evidence="1" type="ORF">LCGC14_1459560</name>
</gene>
<sequence>KLDKMSKQRLLYGNWEYDDDPAKLMEYNKIQDTFTNTFVKEGEKYLTADLAMQGRDNFIVAVWSGMRCEIIGVDKNSGNLVKDLIKEKASGKEIETDLKRIAEAKEIPRSQIAPDSGGMGSYLKSYMEGIKPFDGARKAYNKEFKNLRSECYFKLAEVVNKGQLYINCEDPAMRETITEDLEQIKRDSLDKDDIKKKVVSKELIKEMLGRSPDFGDVLMMRMFFEVGLGKIGILTGGQNLLG</sequence>
<reference evidence="1" key="1">
    <citation type="journal article" date="2015" name="Nature">
        <title>Complex archaea that bridge the gap between prokaryotes and eukaryotes.</title>
        <authorList>
            <person name="Spang A."/>
            <person name="Saw J.H."/>
            <person name="Jorgensen S.L."/>
            <person name="Zaremba-Niedzwiedzka K."/>
            <person name="Martijn J."/>
            <person name="Lind A.E."/>
            <person name="van Eijk R."/>
            <person name="Schleper C."/>
            <person name="Guy L."/>
            <person name="Ettema T.J."/>
        </authorList>
    </citation>
    <scope>NUCLEOTIDE SEQUENCE</scope>
</reference>
<comment type="caution">
    <text evidence="1">The sequence shown here is derived from an EMBL/GenBank/DDBJ whole genome shotgun (WGS) entry which is preliminary data.</text>
</comment>
<organism evidence="1">
    <name type="scientific">marine sediment metagenome</name>
    <dbReference type="NCBI Taxonomy" id="412755"/>
    <lineage>
        <taxon>unclassified sequences</taxon>
        <taxon>metagenomes</taxon>
        <taxon>ecological metagenomes</taxon>
    </lineage>
</organism>
<evidence type="ECO:0000313" key="1">
    <source>
        <dbReference type="EMBL" id="KKM68566.1"/>
    </source>
</evidence>
<dbReference type="Gene3D" id="3.30.420.240">
    <property type="match status" value="1"/>
</dbReference>
<name>A0A0F9K1K2_9ZZZZ</name>
<feature type="non-terminal residue" evidence="1">
    <location>
        <position position="1"/>
    </location>
</feature>
<dbReference type="EMBL" id="LAZR01010144">
    <property type="protein sequence ID" value="KKM68566.1"/>
    <property type="molecule type" value="Genomic_DNA"/>
</dbReference>
<evidence type="ECO:0008006" key="2">
    <source>
        <dbReference type="Google" id="ProtNLM"/>
    </source>
</evidence>
<accession>A0A0F9K1K2</accession>
<proteinExistence type="predicted"/>